<evidence type="ECO:0000256" key="3">
    <source>
        <dbReference type="SAM" id="Coils"/>
    </source>
</evidence>
<dbReference type="RefSeq" id="WP_172184649.1">
    <property type="nucleotide sequence ID" value="NZ_CAWPPK010000112.1"/>
</dbReference>
<dbReference type="Proteomes" id="UP000702425">
    <property type="component" value="Unassembled WGS sequence"/>
</dbReference>
<evidence type="ECO:0000313" key="6">
    <source>
        <dbReference type="EMBL" id="NQE32510.1"/>
    </source>
</evidence>
<keyword evidence="4" id="KW-0812">Transmembrane</keyword>
<dbReference type="SMART" id="SM00283">
    <property type="entry name" value="MA"/>
    <property type="match status" value="1"/>
</dbReference>
<evidence type="ECO:0000313" key="7">
    <source>
        <dbReference type="Proteomes" id="UP000702425"/>
    </source>
</evidence>
<evidence type="ECO:0000256" key="1">
    <source>
        <dbReference type="ARBA" id="ARBA00023224"/>
    </source>
</evidence>
<feature type="transmembrane region" description="Helical" evidence="4">
    <location>
        <begin position="15"/>
        <end position="34"/>
    </location>
</feature>
<evidence type="ECO:0000256" key="4">
    <source>
        <dbReference type="SAM" id="Phobius"/>
    </source>
</evidence>
<dbReference type="PROSITE" id="PS50111">
    <property type="entry name" value="CHEMOTAXIS_TRANSDUC_2"/>
    <property type="match status" value="1"/>
</dbReference>
<keyword evidence="7" id="KW-1185">Reference proteome</keyword>
<dbReference type="InterPro" id="IPR007891">
    <property type="entry name" value="CHASE3"/>
</dbReference>
<keyword evidence="4" id="KW-1133">Transmembrane helix</keyword>
<name>A0ABX2CSN1_9CYAN</name>
<keyword evidence="3" id="KW-0175">Coiled coil</keyword>
<feature type="coiled-coil region" evidence="3">
    <location>
        <begin position="292"/>
        <end position="319"/>
    </location>
</feature>
<keyword evidence="1 2" id="KW-0807">Transducer</keyword>
<sequence>MFAKINNLKIRNKVLLGYLAPAAIYLGFPVVVIATTNQVFKTFQETERVQQVVGETTNISLGAEQMVRGLRGYLINNKNQEFLTDFRAGAELARQSANNVEPTVKDREQRMRLHRMRELVNQYYEGSNEDIVRLLEQNQTAKATAVFNTGKYTNFVNNFLKVNREFRETEFNLVKQKTQMTKEALKFLVSTLVVGSVLLLLFGTGLAWLISSGIVGTIDRAISSIASSSTEIAATVEEQERMASQQAASVNQTTTTMDELGASSRATSQQIEIAASQAMQALSLAGIGTKAVEETLKAMATLKTKVQNMQGQIMQLSEQADRIGNISTLVSDLATQTNMLALNAAVEAVRAGEHGKGFGVVASEIRKLADRSKKSAAQINLLVADIQKAINLTVMVTDEGTKTVEAGVNIASETTAAFAGVANAINNVVLSSQQISLNAKQQALAIEQVVEAMNSLNQGAAQTACGIAQTKVGTQKLNEAALDLKAVV</sequence>
<dbReference type="EMBL" id="SRRZ01000002">
    <property type="protein sequence ID" value="NQE32510.1"/>
    <property type="molecule type" value="Genomic_DNA"/>
</dbReference>
<dbReference type="SUPFAM" id="SSF58104">
    <property type="entry name" value="Methyl-accepting chemotaxis protein (MCP) signaling domain"/>
    <property type="match status" value="1"/>
</dbReference>
<comment type="caution">
    <text evidence="6">The sequence shown here is derived from an EMBL/GenBank/DDBJ whole genome shotgun (WGS) entry which is preliminary data.</text>
</comment>
<feature type="transmembrane region" description="Helical" evidence="4">
    <location>
        <begin position="187"/>
        <end position="210"/>
    </location>
</feature>
<organism evidence="6 7">
    <name type="scientific">Microcoleus asticus IPMA8</name>
    <dbReference type="NCBI Taxonomy" id="2563858"/>
    <lineage>
        <taxon>Bacteria</taxon>
        <taxon>Bacillati</taxon>
        <taxon>Cyanobacteriota</taxon>
        <taxon>Cyanophyceae</taxon>
        <taxon>Oscillatoriophycideae</taxon>
        <taxon>Oscillatoriales</taxon>
        <taxon>Microcoleaceae</taxon>
        <taxon>Microcoleus</taxon>
        <taxon>Microcoleus asticus</taxon>
    </lineage>
</organism>
<feature type="domain" description="Methyl-accepting transducer" evidence="5">
    <location>
        <begin position="221"/>
        <end position="457"/>
    </location>
</feature>
<keyword evidence="4" id="KW-0472">Membrane</keyword>
<gene>
    <name evidence="6" type="primary">mcpQ</name>
    <name evidence="6" type="ORF">E5S67_00225</name>
</gene>
<protein>
    <submittedName>
        <fullName evidence="6">Methyl-accepting chemotaxis protein McpQ</fullName>
    </submittedName>
</protein>
<accession>A0ABX2CSN1</accession>
<dbReference type="PANTHER" id="PTHR32089">
    <property type="entry name" value="METHYL-ACCEPTING CHEMOTAXIS PROTEIN MCPB"/>
    <property type="match status" value="1"/>
</dbReference>
<dbReference type="PANTHER" id="PTHR32089:SF112">
    <property type="entry name" value="LYSOZYME-LIKE PROTEIN-RELATED"/>
    <property type="match status" value="1"/>
</dbReference>
<dbReference type="Gene3D" id="1.10.287.950">
    <property type="entry name" value="Methyl-accepting chemotaxis protein"/>
    <property type="match status" value="1"/>
</dbReference>
<dbReference type="Pfam" id="PF00015">
    <property type="entry name" value="MCPsignal"/>
    <property type="match status" value="1"/>
</dbReference>
<dbReference type="InterPro" id="IPR004089">
    <property type="entry name" value="MCPsignal_dom"/>
</dbReference>
<proteinExistence type="predicted"/>
<dbReference type="Pfam" id="PF05227">
    <property type="entry name" value="CHASE3"/>
    <property type="match status" value="1"/>
</dbReference>
<evidence type="ECO:0000256" key="2">
    <source>
        <dbReference type="PROSITE-ProRule" id="PRU00284"/>
    </source>
</evidence>
<reference evidence="6 7" key="1">
    <citation type="journal article" date="2020" name="Sci. Rep.">
        <title>A novel cyanobacterial geosmin producer, revising GeoA distribution and dispersion patterns in Bacteria.</title>
        <authorList>
            <person name="Churro C."/>
            <person name="Semedo-Aguiar A.P."/>
            <person name="Silva A.D."/>
            <person name="Pereira-Leal J.B."/>
            <person name="Leite R.B."/>
        </authorList>
    </citation>
    <scope>NUCLEOTIDE SEQUENCE [LARGE SCALE GENOMIC DNA]</scope>
    <source>
        <strain evidence="6 7">IPMA8</strain>
    </source>
</reference>
<evidence type="ECO:0000259" key="5">
    <source>
        <dbReference type="PROSITE" id="PS50111"/>
    </source>
</evidence>